<reference evidence="1 2" key="1">
    <citation type="submission" date="2020-03" db="EMBL/GenBank/DDBJ databases">
        <title>Draft Genome Sequence of 2-Methylisoborneol Producing Pseudanabaena yagii Strain GIHE-NHR1 Isolated from North Han River in South Korea.</title>
        <authorList>
            <person name="Jeong J."/>
        </authorList>
    </citation>
    <scope>NUCLEOTIDE SEQUENCE [LARGE SCALE GENOMIC DNA]</scope>
    <source>
        <strain evidence="1 2">GIHE-NHR1</strain>
    </source>
</reference>
<dbReference type="Pfam" id="PF13975">
    <property type="entry name" value="gag-asp_proteas"/>
    <property type="match status" value="1"/>
</dbReference>
<dbReference type="GO" id="GO:0008233">
    <property type="term" value="F:peptidase activity"/>
    <property type="evidence" value="ECO:0007669"/>
    <property type="project" value="UniProtKB-KW"/>
</dbReference>
<dbReference type="Proteomes" id="UP000738376">
    <property type="component" value="Unassembled WGS sequence"/>
</dbReference>
<dbReference type="PROSITE" id="PS00141">
    <property type="entry name" value="ASP_PROTEASE"/>
    <property type="match status" value="1"/>
</dbReference>
<dbReference type="InterPro" id="IPR034122">
    <property type="entry name" value="Retropepsin-like_bacterial"/>
</dbReference>
<dbReference type="Gene3D" id="2.40.70.10">
    <property type="entry name" value="Acid Proteases"/>
    <property type="match status" value="1"/>
</dbReference>
<proteinExistence type="predicted"/>
<dbReference type="CDD" id="cd05483">
    <property type="entry name" value="retropepsin_like_bacteria"/>
    <property type="match status" value="1"/>
</dbReference>
<protein>
    <submittedName>
        <fullName evidence="1">Aspartyl protease</fullName>
    </submittedName>
</protein>
<dbReference type="SUPFAM" id="SSF50630">
    <property type="entry name" value="Acid proteases"/>
    <property type="match status" value="1"/>
</dbReference>
<organism evidence="1 2">
    <name type="scientific">Pseudanabaena yagii GIHE-NHR1</name>
    <dbReference type="NCBI Taxonomy" id="2722753"/>
    <lineage>
        <taxon>Bacteria</taxon>
        <taxon>Bacillati</taxon>
        <taxon>Cyanobacteriota</taxon>
        <taxon>Cyanophyceae</taxon>
        <taxon>Pseudanabaenales</taxon>
        <taxon>Pseudanabaenaceae</taxon>
        <taxon>Pseudanabaena</taxon>
        <taxon>Pseudanabaena yagii</taxon>
    </lineage>
</organism>
<dbReference type="RefSeq" id="WP_169365866.1">
    <property type="nucleotide sequence ID" value="NZ_JAAVJL010000004.1"/>
</dbReference>
<dbReference type="GO" id="GO:0006508">
    <property type="term" value="P:proteolysis"/>
    <property type="evidence" value="ECO:0007669"/>
    <property type="project" value="UniProtKB-KW"/>
</dbReference>
<gene>
    <name evidence="1" type="ORF">HC246_23665</name>
</gene>
<evidence type="ECO:0000313" key="1">
    <source>
        <dbReference type="EMBL" id="NMF60942.1"/>
    </source>
</evidence>
<dbReference type="InterPro" id="IPR021109">
    <property type="entry name" value="Peptidase_aspartic_dom_sf"/>
</dbReference>
<keyword evidence="2" id="KW-1185">Reference proteome</keyword>
<name>A0ABX1M4H2_9CYAN</name>
<keyword evidence="1" id="KW-0645">Protease</keyword>
<dbReference type="EMBL" id="JAAVJL010000004">
    <property type="protein sequence ID" value="NMF60942.1"/>
    <property type="molecule type" value="Genomic_DNA"/>
</dbReference>
<keyword evidence="1" id="KW-0378">Hydrolase</keyword>
<sequence length="185" mass="20335">MSKINLATITLIVSSLIGISELFVNQSNLANHANAQTSDCFMVNSKGRRIDLSGLCNGNQNEIVRIPIKRRMRGIPIVEVTFNGNRIYEMMLDTGASRTLITAEMAQMLNVVPDTSEEFDIADGSKVSFPIGKVKSISLGSLKVQMMPVPIATKANMGLLGHDFFGNLDIKIGQNMIELSPRRFF</sequence>
<comment type="caution">
    <text evidence="1">The sequence shown here is derived from an EMBL/GenBank/DDBJ whole genome shotgun (WGS) entry which is preliminary data.</text>
</comment>
<accession>A0ABX1M4H2</accession>
<dbReference type="InterPro" id="IPR001969">
    <property type="entry name" value="Aspartic_peptidase_AS"/>
</dbReference>
<evidence type="ECO:0000313" key="2">
    <source>
        <dbReference type="Proteomes" id="UP000738376"/>
    </source>
</evidence>